<gene>
    <name evidence="1" type="ORF">DCM90_06960</name>
</gene>
<dbReference type="RefSeq" id="WP_109250737.1">
    <property type="nucleotide sequence ID" value="NZ_QCXQ01000003.1"/>
</dbReference>
<proteinExistence type="predicted"/>
<comment type="caution">
    <text evidence="1">The sequence shown here is derived from an EMBL/GenBank/DDBJ whole genome shotgun (WGS) entry which is preliminary data.</text>
</comment>
<protein>
    <submittedName>
        <fullName evidence="1">Uncharacterized protein</fullName>
    </submittedName>
</protein>
<keyword evidence="2" id="KW-1185">Reference proteome</keyword>
<dbReference type="AlphaFoldDB" id="A0A2V1N0D3"/>
<sequence length="83" mass="9888">MTERQMIQEILNTEDVPYTFEDVDDDNSQYTLLISQEDGDTRPLKEVNDEIKGYFQETNFEYKEDIHPEDVDADIRVIVKRKD</sequence>
<reference evidence="1 2" key="1">
    <citation type="journal article" date="2018" name="Int. J. Syst. Evol. Microbiol.">
        <title>Lactobacillus bambusae sp. nov., isolated from a traditional fermented Ma-bamboo shoots of Taiwan.</title>
        <authorList>
            <person name="Wang L.-T."/>
        </authorList>
    </citation>
    <scope>NUCLEOTIDE SEQUENCE [LARGE SCALE GENOMIC DNA]</scope>
    <source>
        <strain evidence="1 2">BS-W1</strain>
    </source>
</reference>
<evidence type="ECO:0000313" key="2">
    <source>
        <dbReference type="Proteomes" id="UP000245080"/>
    </source>
</evidence>
<dbReference type="OrthoDB" id="2306957at2"/>
<organism evidence="1 2">
    <name type="scientific">Levilactobacillus bambusae</name>
    <dbReference type="NCBI Taxonomy" id="2024736"/>
    <lineage>
        <taxon>Bacteria</taxon>
        <taxon>Bacillati</taxon>
        <taxon>Bacillota</taxon>
        <taxon>Bacilli</taxon>
        <taxon>Lactobacillales</taxon>
        <taxon>Lactobacillaceae</taxon>
        <taxon>Levilactobacillus</taxon>
    </lineage>
</organism>
<dbReference type="Proteomes" id="UP000245080">
    <property type="component" value="Unassembled WGS sequence"/>
</dbReference>
<dbReference type="EMBL" id="QCXQ01000003">
    <property type="protein sequence ID" value="PWF99884.1"/>
    <property type="molecule type" value="Genomic_DNA"/>
</dbReference>
<accession>A0A2V1N0D3</accession>
<evidence type="ECO:0000313" key="1">
    <source>
        <dbReference type="EMBL" id="PWF99884.1"/>
    </source>
</evidence>
<name>A0A2V1N0D3_9LACO</name>